<protein>
    <submittedName>
        <fullName evidence="3">Transglutaminase-like superfamily protein</fullName>
    </submittedName>
</protein>
<reference evidence="3 4" key="1">
    <citation type="submission" date="2016-11" db="EMBL/GenBank/DDBJ databases">
        <authorList>
            <person name="Varghese N."/>
            <person name="Submissions S."/>
        </authorList>
    </citation>
    <scope>NUCLEOTIDE SEQUENCE [LARGE SCALE GENOMIC DNA]</scope>
    <source>
        <strain evidence="3 4">CGMCC 1.12174</strain>
        <strain evidence="2 5">DSM 26351</strain>
    </source>
</reference>
<feature type="domain" description="Transglutaminase-like" evidence="1">
    <location>
        <begin position="28"/>
        <end position="134"/>
    </location>
</feature>
<dbReference type="SUPFAM" id="SSF54001">
    <property type="entry name" value="Cysteine proteinases"/>
    <property type="match status" value="1"/>
</dbReference>
<dbReference type="PANTHER" id="PTHR33490">
    <property type="entry name" value="BLR5614 PROTEIN-RELATED"/>
    <property type="match status" value="1"/>
</dbReference>
<evidence type="ECO:0000313" key="3">
    <source>
        <dbReference type="EMBL" id="SHK52055.1"/>
    </source>
</evidence>
<sequence length="211" mass="24929">MDFLSQTYYFDFESDEIQEFVRDFKDDSLLPKEKAKLLYVKVRDSFRYDPYFLSFSKEHFKASNLVKQKKGHCIDKSIILIAGLRSLGIPARIRLAKVKNHIAIDRLTEKFGTNELTPHGMVDLLLEEKWLKASPAFNRSLCKMCNVQPLDFDGENDSIFQEYNNEGKEFMEYLEDYGHFEDVPLDFMEANAREHYPHIFGNDKNKKEFWL</sequence>
<dbReference type="EMBL" id="FRAT01000003">
    <property type="protein sequence ID" value="SHK52055.1"/>
    <property type="molecule type" value="Genomic_DNA"/>
</dbReference>
<dbReference type="Gene3D" id="3.10.620.30">
    <property type="match status" value="1"/>
</dbReference>
<name>A0A1M6T4X7_9FLAO</name>
<dbReference type="Pfam" id="PF01841">
    <property type="entry name" value="Transglut_core"/>
    <property type="match status" value="1"/>
</dbReference>
<dbReference type="AlphaFoldDB" id="A0A1M6T4X7"/>
<proteinExistence type="predicted"/>
<dbReference type="STRING" id="1055723.SAMN05216293_1225"/>
<comment type="caution">
    <text evidence="3">The sequence shown here is derived from an EMBL/GenBank/DDBJ whole genome shotgun (WGS) entry which is preliminary data.</text>
</comment>
<dbReference type="OrthoDB" id="9804872at2"/>
<evidence type="ECO:0000313" key="2">
    <source>
        <dbReference type="EMBL" id="SFB85549.1"/>
    </source>
</evidence>
<dbReference type="InterPro" id="IPR038765">
    <property type="entry name" value="Papain-like_cys_pep_sf"/>
</dbReference>
<gene>
    <name evidence="2" type="ORF">SAMN04487891_10364</name>
    <name evidence="3" type="ORF">SAMN05216293_1225</name>
</gene>
<keyword evidence="5" id="KW-1185">Reference proteome</keyword>
<evidence type="ECO:0000313" key="4">
    <source>
        <dbReference type="Proteomes" id="UP000184031"/>
    </source>
</evidence>
<organism evidence="3 4">
    <name type="scientific">Flagellimonas taeanensis</name>
    <dbReference type="NCBI Taxonomy" id="1005926"/>
    <lineage>
        <taxon>Bacteria</taxon>
        <taxon>Pseudomonadati</taxon>
        <taxon>Bacteroidota</taxon>
        <taxon>Flavobacteriia</taxon>
        <taxon>Flavobacteriales</taxon>
        <taxon>Flavobacteriaceae</taxon>
        <taxon>Flagellimonas</taxon>
    </lineage>
</organism>
<dbReference type="Proteomes" id="UP000198940">
    <property type="component" value="Unassembled WGS sequence"/>
</dbReference>
<dbReference type="RefSeq" id="WP_036382166.1">
    <property type="nucleotide sequence ID" value="NZ_FOKU01000003.1"/>
</dbReference>
<accession>A0A1M6T4X7</accession>
<evidence type="ECO:0000313" key="5">
    <source>
        <dbReference type="Proteomes" id="UP000198940"/>
    </source>
</evidence>
<dbReference type="PANTHER" id="PTHR33490:SF3">
    <property type="entry name" value="CONSERVED INTEGRAL MEMBRANE PROTEIN"/>
    <property type="match status" value="1"/>
</dbReference>
<dbReference type="EMBL" id="FOKU01000003">
    <property type="protein sequence ID" value="SFB85549.1"/>
    <property type="molecule type" value="Genomic_DNA"/>
</dbReference>
<dbReference type="Proteomes" id="UP000184031">
    <property type="component" value="Unassembled WGS sequence"/>
</dbReference>
<dbReference type="InterPro" id="IPR002931">
    <property type="entry name" value="Transglutaminase-like"/>
</dbReference>
<evidence type="ECO:0000259" key="1">
    <source>
        <dbReference type="Pfam" id="PF01841"/>
    </source>
</evidence>